<evidence type="ECO:0000256" key="15">
    <source>
        <dbReference type="SAM" id="Phobius"/>
    </source>
</evidence>
<evidence type="ECO:0000256" key="12">
    <source>
        <dbReference type="ARBA" id="ARBA00023139"/>
    </source>
</evidence>
<keyword evidence="13" id="KW-0998">Cell outer membrane</keyword>
<keyword evidence="8" id="KW-0625">Polysaccharide transport</keyword>
<keyword evidence="19" id="KW-1185">Reference proteome</keyword>
<evidence type="ECO:0000256" key="14">
    <source>
        <dbReference type="ARBA" id="ARBA00023288"/>
    </source>
</evidence>
<evidence type="ECO:0000256" key="9">
    <source>
        <dbReference type="ARBA" id="ARBA00023065"/>
    </source>
</evidence>
<keyword evidence="15" id="KW-1133">Transmembrane helix</keyword>
<evidence type="ECO:0000256" key="8">
    <source>
        <dbReference type="ARBA" id="ARBA00023047"/>
    </source>
</evidence>
<evidence type="ECO:0000256" key="10">
    <source>
        <dbReference type="ARBA" id="ARBA00023114"/>
    </source>
</evidence>
<evidence type="ECO:0000256" key="7">
    <source>
        <dbReference type="ARBA" id="ARBA00022729"/>
    </source>
</evidence>
<evidence type="ECO:0000313" key="19">
    <source>
        <dbReference type="Proteomes" id="UP000192678"/>
    </source>
</evidence>
<dbReference type="RefSeq" id="WP_084289780.1">
    <property type="nucleotide sequence ID" value="NZ_FWYB01000006.1"/>
</dbReference>
<keyword evidence="12" id="KW-0564">Palmitate</keyword>
<organism evidence="18 19">
    <name type="scientific">Pedobacter nyackensis</name>
    <dbReference type="NCBI Taxonomy" id="475255"/>
    <lineage>
        <taxon>Bacteria</taxon>
        <taxon>Pseudomonadati</taxon>
        <taxon>Bacteroidota</taxon>
        <taxon>Sphingobacteriia</taxon>
        <taxon>Sphingobacteriales</taxon>
        <taxon>Sphingobacteriaceae</taxon>
        <taxon>Pedobacter</taxon>
    </lineage>
</organism>
<reference evidence="18 19" key="1">
    <citation type="submission" date="2017-04" db="EMBL/GenBank/DDBJ databases">
        <authorList>
            <person name="Afonso C.L."/>
            <person name="Miller P.J."/>
            <person name="Scott M.A."/>
            <person name="Spackman E."/>
            <person name="Goraichik I."/>
            <person name="Dimitrov K.M."/>
            <person name="Suarez D.L."/>
            <person name="Swayne D.E."/>
        </authorList>
    </citation>
    <scope>NUCLEOTIDE SEQUENCE [LARGE SCALE GENOMIC DNA]</scope>
    <source>
        <strain evidence="18 19">DSM 19625</strain>
    </source>
</reference>
<comment type="subcellular location">
    <subcellularLocation>
        <location evidence="1">Cell outer membrane</location>
        <topology evidence="1">Multi-pass membrane protein</topology>
    </subcellularLocation>
</comment>
<keyword evidence="7" id="KW-0732">Signal</keyword>
<dbReference type="Pfam" id="PF02563">
    <property type="entry name" value="Poly_export"/>
    <property type="match status" value="1"/>
</dbReference>
<dbReference type="InterPro" id="IPR049712">
    <property type="entry name" value="Poly_export"/>
</dbReference>
<dbReference type="InterPro" id="IPR003715">
    <property type="entry name" value="Poly_export_N"/>
</dbReference>
<dbReference type="GO" id="GO:0046930">
    <property type="term" value="C:pore complex"/>
    <property type="evidence" value="ECO:0007669"/>
    <property type="project" value="UniProtKB-KW"/>
</dbReference>
<dbReference type="OrthoDB" id="662756at2"/>
<dbReference type="GO" id="GO:0015288">
    <property type="term" value="F:porin activity"/>
    <property type="evidence" value="ECO:0007669"/>
    <property type="project" value="UniProtKB-KW"/>
</dbReference>
<feature type="domain" description="Polysaccharide export protein N-terminal" evidence="16">
    <location>
        <begin position="41"/>
        <end position="130"/>
    </location>
</feature>
<evidence type="ECO:0000256" key="5">
    <source>
        <dbReference type="ARBA" id="ARBA00022597"/>
    </source>
</evidence>
<dbReference type="EMBL" id="FWYB01000006">
    <property type="protein sequence ID" value="SMC95088.1"/>
    <property type="molecule type" value="Genomic_DNA"/>
</dbReference>
<keyword evidence="10" id="KW-0626">Porin</keyword>
<evidence type="ECO:0000256" key="1">
    <source>
        <dbReference type="ARBA" id="ARBA00004571"/>
    </source>
</evidence>
<dbReference type="Gene3D" id="3.10.560.10">
    <property type="entry name" value="Outer membrane lipoprotein wza domain like"/>
    <property type="match status" value="1"/>
</dbReference>
<keyword evidence="9" id="KW-0406">Ion transport</keyword>
<gene>
    <name evidence="18" type="ORF">SAMN04488101_106178</name>
</gene>
<evidence type="ECO:0000256" key="2">
    <source>
        <dbReference type="ARBA" id="ARBA00009450"/>
    </source>
</evidence>
<proteinExistence type="inferred from homology"/>
<keyword evidence="4" id="KW-1134">Transmembrane beta strand</keyword>
<evidence type="ECO:0000256" key="13">
    <source>
        <dbReference type="ARBA" id="ARBA00023237"/>
    </source>
</evidence>
<keyword evidence="3" id="KW-0813">Transport</keyword>
<evidence type="ECO:0000259" key="17">
    <source>
        <dbReference type="Pfam" id="PF22461"/>
    </source>
</evidence>
<evidence type="ECO:0000256" key="6">
    <source>
        <dbReference type="ARBA" id="ARBA00022692"/>
    </source>
</evidence>
<dbReference type="Gene3D" id="3.30.1950.10">
    <property type="entry name" value="wza like domain"/>
    <property type="match status" value="1"/>
</dbReference>
<dbReference type="Pfam" id="PF22461">
    <property type="entry name" value="SLBB_2"/>
    <property type="match status" value="1"/>
</dbReference>
<name>A0A1W2DDR7_9SPHI</name>
<keyword evidence="14" id="KW-0449">Lipoprotein</keyword>
<keyword evidence="5" id="KW-0762">Sugar transport</keyword>
<dbReference type="PANTHER" id="PTHR33619">
    <property type="entry name" value="POLYSACCHARIDE EXPORT PROTEIN GFCE-RELATED"/>
    <property type="match status" value="1"/>
</dbReference>
<evidence type="ECO:0000313" key="18">
    <source>
        <dbReference type="EMBL" id="SMC95088.1"/>
    </source>
</evidence>
<evidence type="ECO:0000256" key="4">
    <source>
        <dbReference type="ARBA" id="ARBA00022452"/>
    </source>
</evidence>
<dbReference type="GO" id="GO:0015159">
    <property type="term" value="F:polysaccharide transmembrane transporter activity"/>
    <property type="evidence" value="ECO:0007669"/>
    <property type="project" value="InterPro"/>
</dbReference>
<feature type="domain" description="SLBB" evidence="17">
    <location>
        <begin position="134"/>
        <end position="213"/>
    </location>
</feature>
<dbReference type="GO" id="GO:0009279">
    <property type="term" value="C:cell outer membrane"/>
    <property type="evidence" value="ECO:0007669"/>
    <property type="project" value="UniProtKB-SubCell"/>
</dbReference>
<accession>A0A1W2DDR7</accession>
<keyword evidence="11 15" id="KW-0472">Membrane</keyword>
<keyword evidence="6 15" id="KW-0812">Transmembrane</keyword>
<evidence type="ECO:0000259" key="16">
    <source>
        <dbReference type="Pfam" id="PF02563"/>
    </source>
</evidence>
<evidence type="ECO:0000256" key="11">
    <source>
        <dbReference type="ARBA" id="ARBA00023136"/>
    </source>
</evidence>
<evidence type="ECO:0000256" key="3">
    <source>
        <dbReference type="ARBA" id="ARBA00022448"/>
    </source>
</evidence>
<dbReference type="AlphaFoldDB" id="A0A1W2DDR7"/>
<comment type="similarity">
    <text evidence="2">Belongs to the BexD/CtrA/VexA family.</text>
</comment>
<protein>
    <submittedName>
        <fullName evidence="18">Polysaccharide export outer membrane protein</fullName>
    </submittedName>
</protein>
<dbReference type="GO" id="GO:0006811">
    <property type="term" value="P:monoatomic ion transport"/>
    <property type="evidence" value="ECO:0007669"/>
    <property type="project" value="UniProtKB-KW"/>
</dbReference>
<dbReference type="PANTHER" id="PTHR33619:SF3">
    <property type="entry name" value="POLYSACCHARIDE EXPORT PROTEIN GFCE-RELATED"/>
    <property type="match status" value="1"/>
</dbReference>
<dbReference type="InterPro" id="IPR054765">
    <property type="entry name" value="SLBB_dom"/>
</dbReference>
<sequence length="249" mass="27923">MRNLLFVIIAAFYLMACAPQRNLVYFSNLSEVVKNQVKVNEAELKLQKNDLISVTLNSLNTEYDALFNGTTPNSYPNAVKTGFRVNNDGYVKLPRIGDVKVEGLNLEEAQNLITKELSKQIKNPIVNLQLINFKITVIGEVNNPSSLTVTSDQINLLEALGMAGDMTVYGKRENVLVIRETDGQRNMVRLNLNDKDIFQSPYFQLKQNDIVYVEPDKSKEKEFSPNNRALPIITACISAVAVLITALIR</sequence>
<feature type="transmembrane region" description="Helical" evidence="15">
    <location>
        <begin position="229"/>
        <end position="248"/>
    </location>
</feature>
<dbReference type="Proteomes" id="UP000192678">
    <property type="component" value="Unassembled WGS sequence"/>
</dbReference>
<dbReference type="STRING" id="475255.SAMN04488101_106178"/>